<reference evidence="3 4" key="1">
    <citation type="submission" date="2020-04" db="EMBL/GenBank/DDBJ databases">
        <title>MicrobeNet Type strains.</title>
        <authorList>
            <person name="Nicholson A.C."/>
        </authorList>
    </citation>
    <scope>NUCLEOTIDE SEQUENCE [LARGE SCALE GENOMIC DNA]</scope>
    <source>
        <strain evidence="3 4">DSM 44113</strain>
    </source>
</reference>
<evidence type="ECO:0000256" key="2">
    <source>
        <dbReference type="SAM" id="Phobius"/>
    </source>
</evidence>
<feature type="transmembrane region" description="Helical" evidence="2">
    <location>
        <begin position="329"/>
        <end position="359"/>
    </location>
</feature>
<feature type="compositionally biased region" description="Basic and acidic residues" evidence="1">
    <location>
        <begin position="394"/>
        <end position="403"/>
    </location>
</feature>
<protein>
    <submittedName>
        <fullName evidence="3">Uncharacterized protein</fullName>
    </submittedName>
</protein>
<keyword evidence="2" id="KW-0812">Transmembrane</keyword>
<keyword evidence="4" id="KW-1185">Reference proteome</keyword>
<feature type="transmembrane region" description="Helical" evidence="2">
    <location>
        <begin position="114"/>
        <end position="134"/>
    </location>
</feature>
<feature type="transmembrane region" description="Helical" evidence="2">
    <location>
        <begin position="71"/>
        <end position="94"/>
    </location>
</feature>
<dbReference type="Proteomes" id="UP000582646">
    <property type="component" value="Unassembled WGS sequence"/>
</dbReference>
<keyword evidence="2" id="KW-1133">Transmembrane helix</keyword>
<gene>
    <name evidence="3" type="ORF">HF999_14015</name>
</gene>
<feature type="transmembrane region" description="Helical" evidence="2">
    <location>
        <begin position="14"/>
        <end position="31"/>
    </location>
</feature>
<feature type="region of interest" description="Disordered" evidence="1">
    <location>
        <begin position="383"/>
        <end position="403"/>
    </location>
</feature>
<accession>A0A846X1V9</accession>
<name>A0A846X1V9_9ACTN</name>
<evidence type="ECO:0000256" key="1">
    <source>
        <dbReference type="SAM" id="MobiDB-lite"/>
    </source>
</evidence>
<comment type="caution">
    <text evidence="3">The sequence shown here is derived from an EMBL/GenBank/DDBJ whole genome shotgun (WGS) entry which is preliminary data.</text>
</comment>
<feature type="transmembrane region" description="Helical" evidence="2">
    <location>
        <begin position="259"/>
        <end position="283"/>
    </location>
</feature>
<dbReference type="AlphaFoldDB" id="A0A846X1V9"/>
<feature type="transmembrane region" description="Helical" evidence="2">
    <location>
        <begin position="43"/>
        <end position="64"/>
    </location>
</feature>
<proteinExistence type="predicted"/>
<feature type="transmembrane region" description="Helical" evidence="2">
    <location>
        <begin position="290"/>
        <end position="309"/>
    </location>
</feature>
<evidence type="ECO:0000313" key="3">
    <source>
        <dbReference type="EMBL" id="NKY19478.1"/>
    </source>
</evidence>
<sequence>MKSYLGTGAASRRWTWWVAAAAIAVAARGGYSLSTVPPRGLPYVTGALALALLAVAAVAGLLARGGPARGLLLYVAALVAVGAPSFVAMVRLVILDPACSTMGAFSTRGELVDRGLTVLLASLLFGAAATALYGGAGTSGDRATSTVRRRLRRGVLLVGGAMFAYQTARFASYFIEAAADAIPGAWTSCVRATASGISDLPLTVGIDLVSGFEEEIAFTGIALLVLGRAPRARSAAQFAVVGALLRAVMHFYYTVEAPWWSFLSVIAWTLAWSGLTLLGCYLVLRLTQAWTVPAVAAVTLGAATAHSVMNLDNGSVAIATALSDQGHAAAGGAFIVALALLIGGPPLAVVVCGVGPLICSSASRERAMRALRAEVSAPARPAELGGAIAPLPGSEDREPESAG</sequence>
<dbReference type="RefSeq" id="WP_168546473.1">
    <property type="nucleotide sequence ID" value="NZ_BAAAKS010000019.1"/>
</dbReference>
<keyword evidence="2" id="KW-0472">Membrane</keyword>
<feature type="transmembrane region" description="Helical" evidence="2">
    <location>
        <begin position="155"/>
        <end position="175"/>
    </location>
</feature>
<dbReference type="EMBL" id="JAAXOQ010000018">
    <property type="protein sequence ID" value="NKY19478.1"/>
    <property type="molecule type" value="Genomic_DNA"/>
</dbReference>
<organism evidence="3 4">
    <name type="scientific">Tsukamurella spumae</name>
    <dbReference type="NCBI Taxonomy" id="44753"/>
    <lineage>
        <taxon>Bacteria</taxon>
        <taxon>Bacillati</taxon>
        <taxon>Actinomycetota</taxon>
        <taxon>Actinomycetes</taxon>
        <taxon>Mycobacteriales</taxon>
        <taxon>Tsukamurellaceae</taxon>
        <taxon>Tsukamurella</taxon>
    </lineage>
</organism>
<evidence type="ECO:0000313" key="4">
    <source>
        <dbReference type="Proteomes" id="UP000582646"/>
    </source>
</evidence>